<reference evidence="2 3" key="1">
    <citation type="submission" date="2018-06" db="EMBL/GenBank/DDBJ databases">
        <title>Three novel Pseudomonas species isolated from symptomatic oak.</title>
        <authorList>
            <person name="Bueno-Gonzalez V."/>
            <person name="Brady C."/>
        </authorList>
    </citation>
    <scope>NUCLEOTIDE SEQUENCE [LARGE SCALE GENOMIC DNA]</scope>
    <source>
        <strain evidence="2 3">P17C</strain>
    </source>
</reference>
<dbReference type="PANTHER" id="PTHR30087:SF1">
    <property type="entry name" value="HYPOTHETICAL CYTOSOLIC PROTEIN"/>
    <property type="match status" value="1"/>
</dbReference>
<gene>
    <name evidence="2" type="ORF">DNJ96_11220</name>
</gene>
<dbReference type="InterPro" id="IPR013560">
    <property type="entry name" value="DUF1722"/>
</dbReference>
<organism evidence="2 3">
    <name type="scientific">Stutzerimonas kirkiae</name>
    <dbReference type="NCBI Taxonomy" id="2211392"/>
    <lineage>
        <taxon>Bacteria</taxon>
        <taxon>Pseudomonadati</taxon>
        <taxon>Pseudomonadota</taxon>
        <taxon>Gammaproteobacteria</taxon>
        <taxon>Pseudomonadales</taxon>
        <taxon>Pseudomonadaceae</taxon>
        <taxon>Stutzerimonas</taxon>
    </lineage>
</organism>
<proteinExistence type="predicted"/>
<evidence type="ECO:0000313" key="3">
    <source>
        <dbReference type="Proteomes" id="UP000292639"/>
    </source>
</evidence>
<evidence type="ECO:0000313" key="2">
    <source>
        <dbReference type="EMBL" id="TBU96011.1"/>
    </source>
</evidence>
<feature type="domain" description="DUF1722" evidence="1">
    <location>
        <begin position="134"/>
        <end position="250"/>
    </location>
</feature>
<dbReference type="PANTHER" id="PTHR30087">
    <property type="entry name" value="INNER MEMBRANE PROTEIN"/>
    <property type="match status" value="1"/>
</dbReference>
<dbReference type="AlphaFoldDB" id="A0A4Q9R675"/>
<sequence length="265" mass="29409">MKASRASPPHGQGNDSINPSDAAILTKAVLGLDGELLCSGWPPQAALERHFHLLALPPGDANGVAGLCGHIHGPAATVDTRAGSLYPQAVIGHLALAPCRDSFFTRAFALADWQAMLADGLGERTLTDFHARYKYLLLAYDPQGYKSLGQLLGRPAERPLEQRRKRYIQGLMASLGKPPEHGRQLNALLHVAGYLKHRLSVEEQRSWQALLEDYRLRKRPLAAPLELLRAYFQRYPDSYIQRQAYLCPYPPVLAETTGWDHFPCN</sequence>
<dbReference type="OrthoDB" id="495783at2"/>
<dbReference type="Pfam" id="PF08349">
    <property type="entry name" value="DUF1722"/>
    <property type="match status" value="1"/>
</dbReference>
<evidence type="ECO:0000259" key="1">
    <source>
        <dbReference type="Pfam" id="PF08349"/>
    </source>
</evidence>
<protein>
    <recommendedName>
        <fullName evidence="1">DUF1722 domain-containing protein</fullName>
    </recommendedName>
</protein>
<dbReference type="EMBL" id="QJUP01000014">
    <property type="protein sequence ID" value="TBU96011.1"/>
    <property type="molecule type" value="Genomic_DNA"/>
</dbReference>
<name>A0A4Q9R675_9GAMM</name>
<dbReference type="Proteomes" id="UP000292639">
    <property type="component" value="Unassembled WGS sequence"/>
</dbReference>
<accession>A0A4Q9R675</accession>
<keyword evidence="3" id="KW-1185">Reference proteome</keyword>
<comment type="caution">
    <text evidence="2">The sequence shown here is derived from an EMBL/GenBank/DDBJ whole genome shotgun (WGS) entry which is preliminary data.</text>
</comment>